<feature type="compositionally biased region" description="Basic and acidic residues" evidence="1">
    <location>
        <begin position="176"/>
        <end position="187"/>
    </location>
</feature>
<protein>
    <recommendedName>
        <fullName evidence="2">DH domain-containing protein</fullName>
    </recommendedName>
</protein>
<dbReference type="AlphaFoldDB" id="A0A9P6ENN8"/>
<reference evidence="3" key="1">
    <citation type="submission" date="2020-11" db="EMBL/GenBank/DDBJ databases">
        <authorList>
            <consortium name="DOE Joint Genome Institute"/>
            <person name="Ahrendt S."/>
            <person name="Riley R."/>
            <person name="Andreopoulos W."/>
            <person name="Labutti K."/>
            <person name="Pangilinan J."/>
            <person name="Ruiz-Duenas F.J."/>
            <person name="Barrasa J.M."/>
            <person name="Sanchez-Garcia M."/>
            <person name="Camarero S."/>
            <person name="Miyauchi S."/>
            <person name="Serrano A."/>
            <person name="Linde D."/>
            <person name="Babiker R."/>
            <person name="Drula E."/>
            <person name="Ayuso-Fernandez I."/>
            <person name="Pacheco R."/>
            <person name="Padilla G."/>
            <person name="Ferreira P."/>
            <person name="Barriuso J."/>
            <person name="Kellner H."/>
            <person name="Castanera R."/>
            <person name="Alfaro M."/>
            <person name="Ramirez L."/>
            <person name="Pisabarro A.G."/>
            <person name="Kuo A."/>
            <person name="Tritt A."/>
            <person name="Lipzen A."/>
            <person name="He G."/>
            <person name="Yan M."/>
            <person name="Ng V."/>
            <person name="Cullen D."/>
            <person name="Martin F."/>
            <person name="Rosso M.-N."/>
            <person name="Henrissat B."/>
            <person name="Hibbett D."/>
            <person name="Martinez A.T."/>
            <person name="Grigoriev I.V."/>
        </authorList>
    </citation>
    <scope>NUCLEOTIDE SEQUENCE</scope>
    <source>
        <strain evidence="3">CBS 506.95</strain>
    </source>
</reference>
<keyword evidence="4" id="KW-1185">Reference proteome</keyword>
<dbReference type="EMBL" id="MU157833">
    <property type="protein sequence ID" value="KAF9532122.1"/>
    <property type="molecule type" value="Genomic_DNA"/>
</dbReference>
<feature type="compositionally biased region" description="Polar residues" evidence="1">
    <location>
        <begin position="130"/>
        <end position="158"/>
    </location>
</feature>
<feature type="region of interest" description="Disordered" evidence="1">
    <location>
        <begin position="263"/>
        <end position="322"/>
    </location>
</feature>
<feature type="region of interest" description="Disordered" evidence="1">
    <location>
        <begin position="513"/>
        <end position="567"/>
    </location>
</feature>
<proteinExistence type="predicted"/>
<feature type="compositionally biased region" description="Low complexity" evidence="1">
    <location>
        <begin position="526"/>
        <end position="540"/>
    </location>
</feature>
<feature type="compositionally biased region" description="Polar residues" evidence="1">
    <location>
        <begin position="195"/>
        <end position="227"/>
    </location>
</feature>
<dbReference type="Pfam" id="PF00621">
    <property type="entry name" value="RhoGEF"/>
    <property type="match status" value="1"/>
</dbReference>
<feature type="region of interest" description="Disordered" evidence="1">
    <location>
        <begin position="130"/>
        <end position="244"/>
    </location>
</feature>
<dbReference type="InterPro" id="IPR000219">
    <property type="entry name" value="DH_dom"/>
</dbReference>
<feature type="compositionally biased region" description="Low complexity" evidence="1">
    <location>
        <begin position="309"/>
        <end position="322"/>
    </location>
</feature>
<dbReference type="Gene3D" id="1.20.900.10">
    <property type="entry name" value="Dbl homology (DH) domain"/>
    <property type="match status" value="1"/>
</dbReference>
<feature type="domain" description="DH" evidence="2">
    <location>
        <begin position="415"/>
        <end position="625"/>
    </location>
</feature>
<evidence type="ECO:0000259" key="2">
    <source>
        <dbReference type="PROSITE" id="PS50010"/>
    </source>
</evidence>
<comment type="caution">
    <text evidence="3">The sequence shown here is derived from an EMBL/GenBank/DDBJ whole genome shotgun (WGS) entry which is preliminary data.</text>
</comment>
<name>A0A9P6ENN8_9AGAR</name>
<dbReference type="PROSITE" id="PS50010">
    <property type="entry name" value="DH_2"/>
    <property type="match status" value="1"/>
</dbReference>
<feature type="region of interest" description="Disordered" evidence="1">
    <location>
        <begin position="11"/>
        <end position="59"/>
    </location>
</feature>
<dbReference type="InterPro" id="IPR035899">
    <property type="entry name" value="DBL_dom_sf"/>
</dbReference>
<dbReference type="OrthoDB" id="660555at2759"/>
<sequence>MQWSLKALTAFTHHRHNSSPSPSRTVREEKRRSTPLQDLSNNPNVPLSPPEFTQGSSSQRCHCGYQPADFCPYCDHQEAVQSTVVLNVVELSPPSDIHSFPSVAASEVLSDPTSRRRKLRKVKPDYQQIRLQSSTDTQNVSITNSPKPESLQSTNSRTPLLKPFARVSAHYPPLPEEPRTPKKLEKRDKRRRSRSITGFYTTRFGISSAGNSETNLRTPLSAQSAQRPKSAYESGPTFSQGSGSLGTDALVSLAWTGEIQKPLATSEESLEPTTQPESGVNPFDTPPTPHTVPESVPEHRPRIRRKSDSSSQNRNSFFRRSSRFADAQEVPLPPPWNLAKALTDDSLSDEKLVGHLEDMRIKEDARPTSLFSFISEPPNYLYVLNESYAEYPIEPGELISEPSSPIDSSWNSARQALLLCREMIRTERRYQASLKTLVKGGTATCPPVSMLLYLPALIRASDAFLQSMTLNPSVQGVSEAFINTQQQMDDAFSRWCAVVGVFFFAVEETTTGSSNLRSDSEDASDISRSGSGSRPSRSASKQSLRSQSVDSNLNDIKLEPNKIRRNTRGRPSVRELAILPTQRIVRYVLLFKELLALMSPSRSSYGSVEQAVHAAQAIARKADDAQKYSSVRVPQPPF</sequence>
<dbReference type="Proteomes" id="UP000807306">
    <property type="component" value="Unassembled WGS sequence"/>
</dbReference>
<evidence type="ECO:0000313" key="3">
    <source>
        <dbReference type="EMBL" id="KAF9532122.1"/>
    </source>
</evidence>
<organism evidence="3 4">
    <name type="scientific">Crepidotus variabilis</name>
    <dbReference type="NCBI Taxonomy" id="179855"/>
    <lineage>
        <taxon>Eukaryota</taxon>
        <taxon>Fungi</taxon>
        <taxon>Dikarya</taxon>
        <taxon>Basidiomycota</taxon>
        <taxon>Agaricomycotina</taxon>
        <taxon>Agaricomycetes</taxon>
        <taxon>Agaricomycetidae</taxon>
        <taxon>Agaricales</taxon>
        <taxon>Agaricineae</taxon>
        <taxon>Crepidotaceae</taxon>
        <taxon>Crepidotus</taxon>
    </lineage>
</organism>
<gene>
    <name evidence="3" type="ORF">CPB83DRAFT_891447</name>
</gene>
<evidence type="ECO:0000313" key="4">
    <source>
        <dbReference type="Proteomes" id="UP000807306"/>
    </source>
</evidence>
<dbReference type="SUPFAM" id="SSF48065">
    <property type="entry name" value="DBL homology domain (DH-domain)"/>
    <property type="match status" value="1"/>
</dbReference>
<dbReference type="GO" id="GO:0005085">
    <property type="term" value="F:guanyl-nucleotide exchange factor activity"/>
    <property type="evidence" value="ECO:0007669"/>
    <property type="project" value="InterPro"/>
</dbReference>
<accession>A0A9P6ENN8</accession>
<feature type="compositionally biased region" description="Polar residues" evidence="1">
    <location>
        <begin position="541"/>
        <end position="554"/>
    </location>
</feature>
<evidence type="ECO:0000256" key="1">
    <source>
        <dbReference type="SAM" id="MobiDB-lite"/>
    </source>
</evidence>